<dbReference type="AlphaFoldDB" id="A0A1C5JQ56"/>
<evidence type="ECO:0000313" key="1">
    <source>
        <dbReference type="EMBL" id="SCG72710.1"/>
    </source>
</evidence>
<keyword evidence="2" id="KW-1185">Reference proteome</keyword>
<gene>
    <name evidence="1" type="ORF">GA0070613_5141</name>
</gene>
<sequence>MDALIEDGLLPNLEIANTKNFLRSLHFRRSRTGPLGRRSAQPRPG</sequence>
<dbReference type="RefSeq" id="WP_157746529.1">
    <property type="nucleotide sequence ID" value="NZ_LT607754.1"/>
</dbReference>
<protein>
    <submittedName>
        <fullName evidence="1">Uncharacterized protein</fullName>
    </submittedName>
</protein>
<dbReference type="Proteomes" id="UP000198221">
    <property type="component" value="Chromosome I"/>
</dbReference>
<organism evidence="1 2">
    <name type="scientific">Micromonospora inositola</name>
    <dbReference type="NCBI Taxonomy" id="47865"/>
    <lineage>
        <taxon>Bacteria</taxon>
        <taxon>Bacillati</taxon>
        <taxon>Actinomycetota</taxon>
        <taxon>Actinomycetes</taxon>
        <taxon>Micromonosporales</taxon>
        <taxon>Micromonosporaceae</taxon>
        <taxon>Micromonospora</taxon>
    </lineage>
</organism>
<proteinExistence type="predicted"/>
<evidence type="ECO:0000313" key="2">
    <source>
        <dbReference type="Proteomes" id="UP000198221"/>
    </source>
</evidence>
<name>A0A1C5JQ56_9ACTN</name>
<accession>A0A1C5JQ56</accession>
<dbReference type="EMBL" id="LT607754">
    <property type="protein sequence ID" value="SCG72710.1"/>
    <property type="molecule type" value="Genomic_DNA"/>
</dbReference>
<reference evidence="2" key="1">
    <citation type="submission" date="2016-06" db="EMBL/GenBank/DDBJ databases">
        <authorList>
            <person name="Varghese N."/>
            <person name="Submissions Spin"/>
        </authorList>
    </citation>
    <scope>NUCLEOTIDE SEQUENCE [LARGE SCALE GENOMIC DNA]</scope>
    <source>
        <strain evidence="2">DSM 43819</strain>
    </source>
</reference>